<protein>
    <submittedName>
        <fullName evidence="3">X-Pro dipeptidyl-peptidase domain protein</fullName>
    </submittedName>
</protein>
<dbReference type="PANTHER" id="PTHR43056:SF10">
    <property type="entry name" value="COCE_NOND FAMILY, PUTATIVE (AFU_ORTHOLOGUE AFUA_7G00600)-RELATED"/>
    <property type="match status" value="1"/>
</dbReference>
<dbReference type="InterPro" id="IPR050585">
    <property type="entry name" value="Xaa-Pro_dipeptidyl-ppase/CocE"/>
</dbReference>
<dbReference type="InterPro" id="IPR029058">
    <property type="entry name" value="AB_hydrolase_fold"/>
</dbReference>
<dbReference type="Pfam" id="PF08530">
    <property type="entry name" value="PepX_C"/>
    <property type="match status" value="1"/>
</dbReference>
<dbReference type="SMART" id="SM00939">
    <property type="entry name" value="PepX_C"/>
    <property type="match status" value="1"/>
</dbReference>
<dbReference type="GeneID" id="5709140"/>
<evidence type="ECO:0000313" key="3">
    <source>
        <dbReference type="EMBL" id="ABW02323.1"/>
    </source>
</evidence>
<dbReference type="InterPro" id="IPR000383">
    <property type="entry name" value="Xaa-Pro-like_dom"/>
</dbReference>
<dbReference type="Proteomes" id="UP000001137">
    <property type="component" value="Chromosome"/>
</dbReference>
<dbReference type="GO" id="GO:0008239">
    <property type="term" value="F:dipeptidyl-peptidase activity"/>
    <property type="evidence" value="ECO:0007669"/>
    <property type="project" value="InterPro"/>
</dbReference>
<gene>
    <name evidence="3" type="ordered locus">Cmaq_1499</name>
</gene>
<proteinExistence type="predicted"/>
<dbReference type="PANTHER" id="PTHR43056">
    <property type="entry name" value="PEPTIDASE S9 PROLYL OLIGOPEPTIDASE"/>
    <property type="match status" value="1"/>
</dbReference>
<accession>A8M9A4</accession>
<dbReference type="InterPro" id="IPR005674">
    <property type="entry name" value="CocE/Ser_esterase"/>
</dbReference>
<name>A8M9A4_CALMQ</name>
<evidence type="ECO:0000313" key="4">
    <source>
        <dbReference type="Proteomes" id="UP000001137"/>
    </source>
</evidence>
<dbReference type="AlphaFoldDB" id="A8M9A4"/>
<dbReference type="Gene3D" id="3.40.50.1820">
    <property type="entry name" value="alpha/beta hydrolase"/>
    <property type="match status" value="1"/>
</dbReference>
<sequence length="604" mass="68954">MSIVSVFKADEIKIAPNQFSLEPEKLPPNAQIKGRLFDGYPVIVKEEVSPPKYRMKILKDIMVKMRDGVHLAVDIYLPDAEGEKFPCLVAWGMWGKDNQETVLWLKDLPQPYYTSPWWDGSLEAGDIEYFVSRGYVYVIPDPRGIGKSEGGPPRTLIDLHKPEDIYDLIEWVAQQPWCNGKVGMIGPSSYSLSQYMIATNNPPPHLVALFPIGSFYPPADPFTGMIDLALAGIFHGGHIHDSSLPVRQWGPPMSPEILPKDEFEKRLKELLEHPDIKFHPKVRSSLVYPREPILFDYLMSAFHPTPVNDNLDKVTLPIYIGVPAPGGGGARVYWSGFEAYNKVRSKYKKFLIFIPGEFPRPFVHMQYEMIRWFDYWLKGIDNGIMDEPPVKIFMGGVNKWKFEDDWPPKDIKWINLYLRKGNKLSTIPESDSRPDVLYQPMPLKDPTVYSLNYYTDPFTEDTEIVGPTALHLEATIDQDDVNWMITVVDVSPDGSKQLMTEGWLRGSFRAIDENKSKPWAPVHKVQDPVPVPKGEKVKYDINLMPITWVIQKGHRIGVIIRTQDDMYSRLAIGGVYFLPRMVDTVVNLHLGPNSYIVLPVRSKE</sequence>
<dbReference type="Gene3D" id="2.60.120.260">
    <property type="entry name" value="Galactose-binding domain-like"/>
    <property type="match status" value="1"/>
</dbReference>
<dbReference type="OrthoDB" id="189882at2157"/>
<feature type="domain" description="Xaa-Pro dipeptidyl-peptidase C-terminal" evidence="2">
    <location>
        <begin position="370"/>
        <end position="586"/>
    </location>
</feature>
<dbReference type="RefSeq" id="WP_012186542.1">
    <property type="nucleotide sequence ID" value="NC_009954.1"/>
</dbReference>
<keyword evidence="4" id="KW-1185">Reference proteome</keyword>
<dbReference type="SUPFAM" id="SSF49785">
    <property type="entry name" value="Galactose-binding domain-like"/>
    <property type="match status" value="1"/>
</dbReference>
<dbReference type="SUPFAM" id="SSF53474">
    <property type="entry name" value="alpha/beta-Hydrolases"/>
    <property type="match status" value="1"/>
</dbReference>
<dbReference type="KEGG" id="cma:Cmaq_1499"/>
<evidence type="ECO:0000256" key="1">
    <source>
        <dbReference type="ARBA" id="ARBA00022801"/>
    </source>
</evidence>
<dbReference type="EMBL" id="CP000852">
    <property type="protein sequence ID" value="ABW02323.1"/>
    <property type="molecule type" value="Genomic_DNA"/>
</dbReference>
<reference evidence="3 4" key="1">
    <citation type="submission" date="2007-10" db="EMBL/GenBank/DDBJ databases">
        <title>Complete sequence of Caldivirga maquilingensis IC-167.</title>
        <authorList>
            <consortium name="US DOE Joint Genome Institute"/>
            <person name="Copeland A."/>
            <person name="Lucas S."/>
            <person name="Lapidus A."/>
            <person name="Barry K."/>
            <person name="Glavina del Rio T."/>
            <person name="Dalin E."/>
            <person name="Tice H."/>
            <person name="Pitluck S."/>
            <person name="Saunders E."/>
            <person name="Brettin T."/>
            <person name="Bruce D."/>
            <person name="Detter J.C."/>
            <person name="Han C."/>
            <person name="Schmutz J."/>
            <person name="Larimer F."/>
            <person name="Land M."/>
            <person name="Hauser L."/>
            <person name="Kyrpides N."/>
            <person name="Ivanova N."/>
            <person name="Biddle J.F."/>
            <person name="Zhang Z."/>
            <person name="Fitz-Gibbon S.T."/>
            <person name="Lowe T.M."/>
            <person name="Saltikov C."/>
            <person name="House C.H."/>
            <person name="Richardson P."/>
        </authorList>
    </citation>
    <scope>NUCLEOTIDE SEQUENCE [LARGE SCALE GENOMIC DNA]</scope>
    <source>
        <strain evidence="4">ATCC 700844 / DSM 13496 / JCM 10307 / IC-167</strain>
    </source>
</reference>
<dbReference type="InterPro" id="IPR013736">
    <property type="entry name" value="Xaa-Pro_dipept_C"/>
</dbReference>
<keyword evidence="1" id="KW-0378">Hydrolase</keyword>
<dbReference type="HOGENOM" id="CLU_015590_3_0_2"/>
<dbReference type="InterPro" id="IPR008979">
    <property type="entry name" value="Galactose-bd-like_sf"/>
</dbReference>
<dbReference type="Pfam" id="PF02129">
    <property type="entry name" value="Peptidase_S15"/>
    <property type="match status" value="1"/>
</dbReference>
<dbReference type="NCBIfam" id="TIGR00976">
    <property type="entry name" value="CocE_NonD"/>
    <property type="match status" value="1"/>
</dbReference>
<dbReference type="eggNOG" id="arCOG07590">
    <property type="taxonomic scope" value="Archaea"/>
</dbReference>
<organism evidence="3 4">
    <name type="scientific">Caldivirga maquilingensis (strain ATCC 700844 / DSM 13496 / JCM 10307 / IC-167)</name>
    <dbReference type="NCBI Taxonomy" id="397948"/>
    <lineage>
        <taxon>Archaea</taxon>
        <taxon>Thermoproteota</taxon>
        <taxon>Thermoprotei</taxon>
        <taxon>Thermoproteales</taxon>
        <taxon>Thermoproteaceae</taxon>
        <taxon>Caldivirga</taxon>
    </lineage>
</organism>
<evidence type="ECO:0000259" key="2">
    <source>
        <dbReference type="SMART" id="SM00939"/>
    </source>
</evidence>